<dbReference type="RefSeq" id="WP_191615774.1">
    <property type="nucleotide sequence ID" value="NZ_JACYFG010000006.1"/>
</dbReference>
<evidence type="ECO:0000313" key="2">
    <source>
        <dbReference type="Proteomes" id="UP000622317"/>
    </source>
</evidence>
<dbReference type="EMBL" id="JACYFG010000006">
    <property type="protein sequence ID" value="MBD5778643.1"/>
    <property type="molecule type" value="Genomic_DNA"/>
</dbReference>
<dbReference type="AlphaFoldDB" id="A0A927F5A5"/>
<keyword evidence="2" id="KW-1185">Reference proteome</keyword>
<accession>A0A927F5A5</accession>
<name>A0A927F5A5_9BACT</name>
<evidence type="ECO:0000313" key="1">
    <source>
        <dbReference type="EMBL" id="MBD5778643.1"/>
    </source>
</evidence>
<dbReference type="Proteomes" id="UP000622317">
    <property type="component" value="Unassembled WGS sequence"/>
</dbReference>
<protein>
    <submittedName>
        <fullName evidence="1">Uncharacterized protein</fullName>
    </submittedName>
</protein>
<proteinExistence type="predicted"/>
<comment type="caution">
    <text evidence="1">The sequence shown here is derived from an EMBL/GenBank/DDBJ whole genome shotgun (WGS) entry which is preliminary data.</text>
</comment>
<gene>
    <name evidence="1" type="ORF">IEN85_04015</name>
</gene>
<organism evidence="1 2">
    <name type="scientific">Pelagicoccus enzymogenes</name>
    <dbReference type="NCBI Taxonomy" id="2773457"/>
    <lineage>
        <taxon>Bacteria</taxon>
        <taxon>Pseudomonadati</taxon>
        <taxon>Verrucomicrobiota</taxon>
        <taxon>Opitutia</taxon>
        <taxon>Puniceicoccales</taxon>
        <taxon>Pelagicoccaceae</taxon>
        <taxon>Pelagicoccus</taxon>
    </lineage>
</organism>
<sequence length="163" mass="18285">MISAVDQYLQTLLTFVPRNAANRFTRDYIALIHVPAVGPEKVYSLVLDKVQPILTVAAYKSAVWEVVETFGKEGASKPELDALQAQVAADHPALDYLLPDTLKSCDNYSDGRAGLDYYLMLWQRDGETGVVECYEPYSREDYSWSTVIGAMQVLSSQYEYAIQ</sequence>
<reference evidence="1" key="1">
    <citation type="submission" date="2020-09" db="EMBL/GenBank/DDBJ databases">
        <title>Pelagicoccus enzymogenes sp. nov. with an EPS production, isolated from marine sediment.</title>
        <authorList>
            <person name="Feng X."/>
        </authorList>
    </citation>
    <scope>NUCLEOTIDE SEQUENCE</scope>
    <source>
        <strain evidence="1">NFK12</strain>
    </source>
</reference>